<evidence type="ECO:0000256" key="1">
    <source>
        <dbReference type="ARBA" id="ARBA00022737"/>
    </source>
</evidence>
<keyword evidence="1" id="KW-0677">Repeat</keyword>
<evidence type="ECO:0000313" key="3">
    <source>
        <dbReference type="EMBL" id="EIJ42393.1"/>
    </source>
</evidence>
<proteinExistence type="predicted"/>
<evidence type="ECO:0000313" key="4">
    <source>
        <dbReference type="Proteomes" id="UP000005744"/>
    </source>
</evidence>
<gene>
    <name evidence="3" type="ORF">BegalDRAFT_1509</name>
</gene>
<dbReference type="Gene3D" id="2.180.10.10">
    <property type="entry name" value="RHS repeat-associated core"/>
    <property type="match status" value="1"/>
</dbReference>
<dbReference type="InterPro" id="IPR022385">
    <property type="entry name" value="Rhs_assc_core"/>
</dbReference>
<name>I3CFK0_9GAMM</name>
<dbReference type="AlphaFoldDB" id="I3CFK0"/>
<accession>I3CFK0</accession>
<organism evidence="3 4">
    <name type="scientific">Beggiatoa alba B18LD</name>
    <dbReference type="NCBI Taxonomy" id="395493"/>
    <lineage>
        <taxon>Bacteria</taxon>
        <taxon>Pseudomonadati</taxon>
        <taxon>Pseudomonadota</taxon>
        <taxon>Gammaproteobacteria</taxon>
        <taxon>Thiotrichales</taxon>
        <taxon>Thiotrichaceae</taxon>
        <taxon>Beggiatoa</taxon>
    </lineage>
</organism>
<dbReference type="InterPro" id="IPR050708">
    <property type="entry name" value="T6SS_VgrG/RHS"/>
</dbReference>
<dbReference type="Pfam" id="PF25023">
    <property type="entry name" value="TEN_YD-shell"/>
    <property type="match status" value="1"/>
</dbReference>
<dbReference type="InterPro" id="IPR056823">
    <property type="entry name" value="TEN-like_YD-shell"/>
</dbReference>
<sequence>MICSNAVGRLLTQTLTDGRVIYYQYDANGNVTAITPPSRPQHTFDYNAVDYQTAYIPPVLPEITAPQTQYIWNVDKELTQIIRPDGQTVTLNYAQGRLNNLTLPNGTQNLSYDPQGRVTSLTAVDGSALSYTYDGSLALSETSTGTVNGSVELSYNNNLQVTEARVNGETISYQYDNDGLLSQVGAIQLNRRAENGLLTSTTLENVVTQREYSLFGELSAETASYANNPLYQVYYTHDKAGRITQKLETIEGITHSIDYSYDLAGRLIEVKQDGIITETYQYDANGNRLNNAQYDAQDRLLQYGSNTYSYTFNGELLTKNDTTYHYDVLGNLRQVQQPTKTIEYVIDAKNRRVGKKVNGVLTQRFIYQGKLKPVVQLDGQGNLVARFVYASKANIPDYILKNGNTYRVISDHLGSPRLIIDVQTGTIAQRLNYDAFGNITQDTNPEFQPFGFAGGLYDVDTKLTRFGARDYEAETGWWTSKDPIGLVAESNVFVYTGNDPINFIDSTGLYVNVVVCGDNIQIILPVTFRGETSWGFEQRFINQVQKGWSGQFGKYTTSMKVQTVESGGNIINVVYTRREGFTSVERDQMFIRAESEWTPYGNRR</sequence>
<protein>
    <submittedName>
        <fullName evidence="3">RHS repeat-associated core domain protein</fullName>
    </submittedName>
</protein>
<keyword evidence="4" id="KW-1185">Reference proteome</keyword>
<dbReference type="Proteomes" id="UP000005744">
    <property type="component" value="Unassembled WGS sequence"/>
</dbReference>
<dbReference type="HOGENOM" id="CLU_383423_0_0_6"/>
<dbReference type="OrthoDB" id="5620365at2"/>
<dbReference type="eggNOG" id="COG3209">
    <property type="taxonomic scope" value="Bacteria"/>
</dbReference>
<dbReference type="RefSeq" id="WP_002685281.1">
    <property type="nucleotide sequence ID" value="NZ_JH600070.1"/>
</dbReference>
<dbReference type="PANTHER" id="PTHR32305">
    <property type="match status" value="1"/>
</dbReference>
<dbReference type="NCBIfam" id="TIGR03696">
    <property type="entry name" value="Rhs_assc_core"/>
    <property type="match status" value="1"/>
</dbReference>
<evidence type="ECO:0000259" key="2">
    <source>
        <dbReference type="Pfam" id="PF25023"/>
    </source>
</evidence>
<dbReference type="NCBIfam" id="TIGR01643">
    <property type="entry name" value="YD_repeat_2x"/>
    <property type="match status" value="3"/>
</dbReference>
<feature type="domain" description="Teneurin-like YD-shell" evidence="2">
    <location>
        <begin position="14"/>
        <end position="499"/>
    </location>
</feature>
<dbReference type="PANTHER" id="PTHR32305:SF15">
    <property type="entry name" value="PROTEIN RHSA-RELATED"/>
    <property type="match status" value="1"/>
</dbReference>
<dbReference type="STRING" id="395493.BegalDRAFT_1509"/>
<dbReference type="InterPro" id="IPR006530">
    <property type="entry name" value="YD"/>
</dbReference>
<dbReference type="EMBL" id="JH600070">
    <property type="protein sequence ID" value="EIJ42393.1"/>
    <property type="molecule type" value="Genomic_DNA"/>
</dbReference>
<reference evidence="3 4" key="1">
    <citation type="submission" date="2011-11" db="EMBL/GenBank/DDBJ databases">
        <title>Improved High-Quality Draft sequence of Beggiatoa alba B18lD.</title>
        <authorList>
            <consortium name="US DOE Joint Genome Institute"/>
            <person name="Lucas S."/>
            <person name="Han J."/>
            <person name="Lapidus A."/>
            <person name="Cheng J.-F."/>
            <person name="Goodwin L."/>
            <person name="Pitluck S."/>
            <person name="Peters L."/>
            <person name="Mikhailova N."/>
            <person name="Held B."/>
            <person name="Detter J.C."/>
            <person name="Han C."/>
            <person name="Tapia R."/>
            <person name="Land M."/>
            <person name="Hauser L."/>
            <person name="Kyrpides N."/>
            <person name="Ivanova N."/>
            <person name="Pagani I."/>
            <person name="Samuel K."/>
            <person name="Teske A."/>
            <person name="Mueller J."/>
            <person name="Woyke T."/>
        </authorList>
    </citation>
    <scope>NUCLEOTIDE SEQUENCE [LARGE SCALE GENOMIC DNA]</scope>
    <source>
        <strain evidence="3 4">B18LD</strain>
    </source>
</reference>